<evidence type="ECO:0000313" key="3">
    <source>
        <dbReference type="Proteomes" id="UP001397290"/>
    </source>
</evidence>
<proteinExistence type="predicted"/>
<evidence type="ECO:0000256" key="1">
    <source>
        <dbReference type="SAM" id="MobiDB-lite"/>
    </source>
</evidence>
<gene>
    <name evidence="2" type="ORF">G3M48_001121</name>
</gene>
<feature type="region of interest" description="Disordered" evidence="1">
    <location>
        <begin position="320"/>
        <end position="358"/>
    </location>
</feature>
<organism evidence="2 3">
    <name type="scientific">Beauveria asiatica</name>
    <dbReference type="NCBI Taxonomy" id="1069075"/>
    <lineage>
        <taxon>Eukaryota</taxon>
        <taxon>Fungi</taxon>
        <taxon>Dikarya</taxon>
        <taxon>Ascomycota</taxon>
        <taxon>Pezizomycotina</taxon>
        <taxon>Sordariomycetes</taxon>
        <taxon>Hypocreomycetidae</taxon>
        <taxon>Hypocreales</taxon>
        <taxon>Cordycipitaceae</taxon>
        <taxon>Beauveria</taxon>
    </lineage>
</organism>
<accession>A0AAW0S8K9</accession>
<sequence length="358" mass="40302">MTELTAWSYGPRLYVKVLGLEPSIAEVGEQLAWLGAALRSSPRGKGVCYCTPFVTVPAADVLVEQTSMVKSRFQIRFQFEEVENELSNGHCWHNMFRCPVVARGYPISRRTTTQTGLDMPLNMMACMVRTGHVVPFDSTWYLKGFSSLLALVERRDDLLLWHHICDNKGGRLSYFDHNKSSTVALAAAELENGRHVVGWCPDVNLYAGALEDVNYNAGASELPRPHATCVLDKLSISGGKFILGGVGISIGVRESPIHLSRDTYRDKMRWVSGQYAILWDVGDELGWLVNGANALLHMVRASLEDDLEWMQKHAQQSKILFKKGDMGDPDEGDIPTDSRRNERFSRRRHRYEPDIDDD</sequence>
<comment type="caution">
    <text evidence="2">The sequence shown here is derived from an EMBL/GenBank/DDBJ whole genome shotgun (WGS) entry which is preliminary data.</text>
</comment>
<dbReference type="AlphaFoldDB" id="A0AAW0S8K9"/>
<evidence type="ECO:0000313" key="2">
    <source>
        <dbReference type="EMBL" id="KAK8150546.1"/>
    </source>
</evidence>
<reference evidence="2 3" key="1">
    <citation type="submission" date="2020-02" db="EMBL/GenBank/DDBJ databases">
        <title>Comparative genomics of the hypocrealean fungal genus Beauvera.</title>
        <authorList>
            <person name="Showalter D.N."/>
            <person name="Bushley K.E."/>
            <person name="Rehner S.A."/>
        </authorList>
    </citation>
    <scope>NUCLEOTIDE SEQUENCE [LARGE SCALE GENOMIC DNA]</scope>
    <source>
        <strain evidence="2 3">ARSEF4384</strain>
    </source>
</reference>
<name>A0AAW0S8K9_9HYPO</name>
<protein>
    <submittedName>
        <fullName evidence="2">Uncharacterized protein</fullName>
    </submittedName>
</protein>
<dbReference type="EMBL" id="JAAHCF010000013">
    <property type="protein sequence ID" value="KAK8150546.1"/>
    <property type="molecule type" value="Genomic_DNA"/>
</dbReference>
<dbReference type="Proteomes" id="UP001397290">
    <property type="component" value="Unassembled WGS sequence"/>
</dbReference>
<keyword evidence="3" id="KW-1185">Reference proteome</keyword>